<dbReference type="InterPro" id="IPR021352">
    <property type="entry name" value="DUF2971"/>
</dbReference>
<dbReference type="Proteomes" id="UP001549691">
    <property type="component" value="Unassembled WGS sequence"/>
</dbReference>
<name>A0ABV2TFX7_9RHOO</name>
<keyword evidence="2" id="KW-1185">Reference proteome</keyword>
<dbReference type="Pfam" id="PF11185">
    <property type="entry name" value="DUF2971"/>
    <property type="match status" value="1"/>
</dbReference>
<accession>A0ABV2TFX7</accession>
<comment type="caution">
    <text evidence="1">The sequence shown here is derived from an EMBL/GenBank/DDBJ whole genome shotgun (WGS) entry which is preliminary data.</text>
</comment>
<dbReference type="RefSeq" id="WP_354599278.1">
    <property type="nucleotide sequence ID" value="NZ_JBEWZI010000001.1"/>
</dbReference>
<gene>
    <name evidence="1" type="ORF">ABXR19_01375</name>
</gene>
<evidence type="ECO:0000313" key="2">
    <source>
        <dbReference type="Proteomes" id="UP001549691"/>
    </source>
</evidence>
<organism evidence="1 2">
    <name type="scientific">Uliginosibacterium flavum</name>
    <dbReference type="NCBI Taxonomy" id="1396831"/>
    <lineage>
        <taxon>Bacteria</taxon>
        <taxon>Pseudomonadati</taxon>
        <taxon>Pseudomonadota</taxon>
        <taxon>Betaproteobacteria</taxon>
        <taxon>Rhodocyclales</taxon>
        <taxon>Zoogloeaceae</taxon>
        <taxon>Uliginosibacterium</taxon>
    </lineage>
</organism>
<dbReference type="EMBL" id="JBEWZI010000001">
    <property type="protein sequence ID" value="MET7012820.1"/>
    <property type="molecule type" value="Genomic_DNA"/>
</dbReference>
<proteinExistence type="predicted"/>
<sequence length="262" mass="30330">MEEIKSYVFLVPHDGFDKGTIVYKYRQFNERALKSLLMSQAYFAPSAAFNDPFEKKSFTDLDVDTTGYDHERAVKVVNDLFSDCGIFCLCETANNLHMWSFYGGDERGCGLGGLAIGYRLESLLKNLRPCSLDKDEHVPRWRYVYRVEYGNRPQKIKFKLLHSGNYKQQGRERQKQFAHKSNAFKGEQEIRIVFVGKDDTNKKYAGHGLYEHSPEDIAEIVFGEHFAPDNEAVIRRLLEGRNVHFRRAKRIPNQYGLQVVDA</sequence>
<protein>
    <submittedName>
        <fullName evidence="1">DUF2971 domain-containing protein</fullName>
    </submittedName>
</protein>
<evidence type="ECO:0000313" key="1">
    <source>
        <dbReference type="EMBL" id="MET7012820.1"/>
    </source>
</evidence>
<reference evidence="1 2" key="1">
    <citation type="submission" date="2024-07" db="EMBL/GenBank/DDBJ databases">
        <title>Uliginosibacterium flavum JJ3220;KACC:17644.</title>
        <authorList>
            <person name="Kim M.K."/>
        </authorList>
    </citation>
    <scope>NUCLEOTIDE SEQUENCE [LARGE SCALE GENOMIC DNA]</scope>
    <source>
        <strain evidence="1 2">KACC:17644</strain>
    </source>
</reference>